<dbReference type="CDD" id="cd05333">
    <property type="entry name" value="BKR_SDR_c"/>
    <property type="match status" value="1"/>
</dbReference>
<dbReference type="SMART" id="SM00822">
    <property type="entry name" value="PKS_KR"/>
    <property type="match status" value="1"/>
</dbReference>
<dbReference type="Proteomes" id="UP000027284">
    <property type="component" value="Unassembled WGS sequence"/>
</dbReference>
<dbReference type="InterPro" id="IPR011284">
    <property type="entry name" value="3oxo_ACP_reduc"/>
</dbReference>
<dbReference type="PANTHER" id="PTHR42879:SF2">
    <property type="entry name" value="3-OXOACYL-[ACYL-CARRIER-PROTEIN] REDUCTASE FABG"/>
    <property type="match status" value="1"/>
</dbReference>
<dbReference type="InterPro" id="IPR050259">
    <property type="entry name" value="SDR"/>
</dbReference>
<dbReference type="SUPFAM" id="SSF51735">
    <property type="entry name" value="NAD(P)-binding Rossmann-fold domains"/>
    <property type="match status" value="1"/>
</dbReference>
<dbReference type="Gene3D" id="3.40.50.720">
    <property type="entry name" value="NAD(P)-binding Rossmann-like Domain"/>
    <property type="match status" value="1"/>
</dbReference>
<feature type="active site" description="Proton acceptor" evidence="6">
    <location>
        <position position="156"/>
    </location>
</feature>
<comment type="caution">
    <text evidence="10">The sequence shown here is derived from an EMBL/GenBank/DDBJ whole genome shotgun (WGS) entry which is preliminary data.</text>
</comment>
<proteinExistence type="inferred from homology"/>
<keyword evidence="8" id="KW-0444">Lipid biosynthesis</keyword>
<evidence type="ECO:0000256" key="8">
    <source>
        <dbReference type="RuleBase" id="RU366074"/>
    </source>
</evidence>
<keyword evidence="8" id="KW-0275">Fatty acid biosynthesis</keyword>
<evidence type="ECO:0000256" key="1">
    <source>
        <dbReference type="ARBA" id="ARBA00002607"/>
    </source>
</evidence>
<organism evidence="10 11">
    <name type="scientific">Thermoanaerobaculum aquaticum</name>
    <dbReference type="NCBI Taxonomy" id="1312852"/>
    <lineage>
        <taxon>Bacteria</taxon>
        <taxon>Pseudomonadati</taxon>
        <taxon>Acidobacteriota</taxon>
        <taxon>Thermoanaerobaculia</taxon>
        <taxon>Thermoanaerobaculales</taxon>
        <taxon>Thermoanaerobaculaceae</taxon>
        <taxon>Thermoanaerobaculum</taxon>
    </lineage>
</organism>
<feature type="binding site" evidence="7">
    <location>
        <position position="189"/>
    </location>
    <ligand>
        <name>NADP(+)</name>
        <dbReference type="ChEBI" id="CHEBI:58349"/>
    </ligand>
</feature>
<dbReference type="FunFam" id="3.40.50.720:FF:000115">
    <property type="entry name" value="3-oxoacyl-[acyl-carrier-protein] reductase FabG"/>
    <property type="match status" value="1"/>
</dbReference>
<evidence type="ECO:0000256" key="7">
    <source>
        <dbReference type="PIRSR" id="PIRSR611284-2"/>
    </source>
</evidence>
<reference evidence="10 11" key="1">
    <citation type="submission" date="2014-04" db="EMBL/GenBank/DDBJ databases">
        <title>The Genome Sequence of Thermoanaerobaculum aquaticum MP-01, The First Cultivated Group 23 Acidobacterium.</title>
        <authorList>
            <person name="Stamps B.W."/>
            <person name="Losey N.A."/>
            <person name="Lawson P.A."/>
            <person name="Stevenson B.S."/>
        </authorList>
    </citation>
    <scope>NUCLEOTIDE SEQUENCE [LARGE SCALE GENOMIC DNA]</scope>
    <source>
        <strain evidence="10 11">MP-01</strain>
    </source>
</reference>
<evidence type="ECO:0000313" key="11">
    <source>
        <dbReference type="Proteomes" id="UP000027284"/>
    </source>
</evidence>
<gene>
    <name evidence="10" type="ORF">EG19_08210</name>
</gene>
<dbReference type="PRINTS" id="PR00080">
    <property type="entry name" value="SDRFAMILY"/>
</dbReference>
<dbReference type="InterPro" id="IPR036291">
    <property type="entry name" value="NAD(P)-bd_dom_sf"/>
</dbReference>
<dbReference type="InterPro" id="IPR057326">
    <property type="entry name" value="KR_dom"/>
</dbReference>
<evidence type="ECO:0000256" key="2">
    <source>
        <dbReference type="ARBA" id="ARBA00006484"/>
    </source>
</evidence>
<dbReference type="OrthoDB" id="9803333at2"/>
<keyword evidence="8" id="KW-0276">Fatty acid metabolism</keyword>
<comment type="function">
    <text evidence="1 8">Catalyzes the NADPH-dependent reduction of beta-ketoacyl-ACP substrates to beta-hydroxyacyl-ACP products, the first reductive step in the elongation cycle of fatty acid biosynthesis.</text>
</comment>
<dbReference type="Pfam" id="PF13561">
    <property type="entry name" value="adh_short_C2"/>
    <property type="match status" value="1"/>
</dbReference>
<protein>
    <recommendedName>
        <fullName evidence="8">3-oxoacyl-[acyl-carrier-protein] reductase</fullName>
        <ecNumber evidence="8">1.1.1.100</ecNumber>
    </recommendedName>
</protein>
<comment type="similarity">
    <text evidence="2 8">Belongs to the short-chain dehydrogenases/reductases (SDR) family.</text>
</comment>
<accession>A0A062XY16</accession>
<dbReference type="InterPro" id="IPR020904">
    <property type="entry name" value="Sc_DH/Rdtase_CS"/>
</dbReference>
<sequence>MSGELSGKVALVTGASQGIGEACAWALARAGATVVCTSRRLSAVEAVAARIVEQGGTAVARALDVTNPEEAAAVVEEVARTLGGLHILVNNAGVTDDQLFVRMKPDSWRKVMATNLDGVFHVTSPAARIMLKQKEGRIITITSVVGLMGNPGQANYAAAKAGLVGFTKALARELGSRNITVNAVAPGYIQTSMTESLTEEQRQRLLATLAIPRLGTPEDVAAVVVFLAGPGASYITGEVINVSGGLYM</sequence>
<feature type="domain" description="Ketoreductase" evidence="9">
    <location>
        <begin position="8"/>
        <end position="192"/>
    </location>
</feature>
<dbReference type="GO" id="GO:0051287">
    <property type="term" value="F:NAD binding"/>
    <property type="evidence" value="ECO:0007669"/>
    <property type="project" value="UniProtKB-UniRule"/>
</dbReference>
<dbReference type="NCBIfam" id="NF005559">
    <property type="entry name" value="PRK07231.1"/>
    <property type="match status" value="1"/>
</dbReference>
<comment type="subunit">
    <text evidence="8">Homotetramer.</text>
</comment>
<keyword evidence="11" id="KW-1185">Reference proteome</keyword>
<name>A0A062XY16_9BACT</name>
<dbReference type="GO" id="GO:0004316">
    <property type="term" value="F:3-oxoacyl-[acyl-carrier-protein] reductase (NADPH) activity"/>
    <property type="evidence" value="ECO:0007669"/>
    <property type="project" value="UniProtKB-UniRule"/>
</dbReference>
<keyword evidence="8" id="KW-0443">Lipid metabolism</keyword>
<dbReference type="RefSeq" id="WP_038050357.1">
    <property type="nucleotide sequence ID" value="NZ_JMFG01000036.1"/>
</dbReference>
<feature type="binding site" evidence="7">
    <location>
        <begin position="156"/>
        <end position="160"/>
    </location>
    <ligand>
        <name>NADP(+)</name>
        <dbReference type="ChEBI" id="CHEBI:58349"/>
    </ligand>
</feature>
<evidence type="ECO:0000313" key="10">
    <source>
        <dbReference type="EMBL" id="KDA53016.1"/>
    </source>
</evidence>
<evidence type="ECO:0000256" key="3">
    <source>
        <dbReference type="ARBA" id="ARBA00022857"/>
    </source>
</evidence>
<dbReference type="GO" id="GO:0006633">
    <property type="term" value="P:fatty acid biosynthetic process"/>
    <property type="evidence" value="ECO:0007669"/>
    <property type="project" value="UniProtKB-UniPathway"/>
</dbReference>
<dbReference type="UniPathway" id="UPA00094"/>
<evidence type="ECO:0000256" key="6">
    <source>
        <dbReference type="PIRSR" id="PIRSR611284-1"/>
    </source>
</evidence>
<dbReference type="EC" id="1.1.1.100" evidence="8"/>
<evidence type="ECO:0000256" key="5">
    <source>
        <dbReference type="ARBA" id="ARBA00048508"/>
    </source>
</evidence>
<dbReference type="PANTHER" id="PTHR42879">
    <property type="entry name" value="3-OXOACYL-(ACYL-CARRIER-PROTEIN) REDUCTASE"/>
    <property type="match status" value="1"/>
</dbReference>
<dbReference type="InterPro" id="IPR002347">
    <property type="entry name" value="SDR_fam"/>
</dbReference>
<dbReference type="EMBL" id="JMFG01000036">
    <property type="protein sequence ID" value="KDA53016.1"/>
    <property type="molecule type" value="Genomic_DNA"/>
</dbReference>
<comment type="pathway">
    <text evidence="8">Lipid metabolism; fatty acid biosynthesis.</text>
</comment>
<dbReference type="PROSITE" id="PS00061">
    <property type="entry name" value="ADH_SHORT"/>
    <property type="match status" value="1"/>
</dbReference>
<evidence type="ECO:0000256" key="4">
    <source>
        <dbReference type="ARBA" id="ARBA00023002"/>
    </source>
</evidence>
<keyword evidence="3 7" id="KW-0521">NADP</keyword>
<dbReference type="NCBIfam" id="TIGR01830">
    <property type="entry name" value="3oxo_ACP_reduc"/>
    <property type="match status" value="1"/>
</dbReference>
<dbReference type="NCBIfam" id="NF009466">
    <property type="entry name" value="PRK12826.1-2"/>
    <property type="match status" value="1"/>
</dbReference>
<dbReference type="PRINTS" id="PR00081">
    <property type="entry name" value="GDHRDH"/>
</dbReference>
<comment type="catalytic activity">
    <reaction evidence="5 8">
        <text>a (3R)-hydroxyacyl-[ACP] + NADP(+) = a 3-oxoacyl-[ACP] + NADPH + H(+)</text>
        <dbReference type="Rhea" id="RHEA:17397"/>
        <dbReference type="Rhea" id="RHEA-COMP:9916"/>
        <dbReference type="Rhea" id="RHEA-COMP:9945"/>
        <dbReference type="ChEBI" id="CHEBI:15378"/>
        <dbReference type="ChEBI" id="CHEBI:57783"/>
        <dbReference type="ChEBI" id="CHEBI:58349"/>
        <dbReference type="ChEBI" id="CHEBI:78776"/>
        <dbReference type="ChEBI" id="CHEBI:78827"/>
        <dbReference type="EC" id="1.1.1.100"/>
    </reaction>
</comment>
<feature type="binding site" evidence="7">
    <location>
        <position position="91"/>
    </location>
    <ligand>
        <name>NADP(+)</name>
        <dbReference type="ChEBI" id="CHEBI:58349"/>
    </ligand>
</feature>
<evidence type="ECO:0000259" key="9">
    <source>
        <dbReference type="SMART" id="SM00822"/>
    </source>
</evidence>
<dbReference type="STRING" id="1312852.EG19_08210"/>
<keyword evidence="4 8" id="KW-0560">Oxidoreductase</keyword>
<dbReference type="AlphaFoldDB" id="A0A062XY16"/>